<keyword evidence="2" id="KW-1185">Reference proteome</keyword>
<dbReference type="AlphaFoldDB" id="A0A0I9TER4"/>
<evidence type="ECO:0000313" key="2">
    <source>
        <dbReference type="Proteomes" id="UP000036334"/>
    </source>
</evidence>
<dbReference type="PATRIC" id="fig|29311.18.peg.2443"/>
<dbReference type="STRING" id="1202450.B586_10765"/>
<accession>A0A0I9TER4</accession>
<sequence length="59" mass="6827">MDTDYLGVMVEQLSITLFDKMACTAMTFIRKIRHVRADSRTDMICALRPSPRHPVRSML</sequence>
<proteinExistence type="predicted"/>
<dbReference type="EMBL" id="LDPR01000021">
    <property type="protein sequence ID" value="KLO34790.1"/>
    <property type="molecule type" value="Genomic_DNA"/>
</dbReference>
<dbReference type="Proteomes" id="UP000036334">
    <property type="component" value="Unassembled WGS sequence"/>
</dbReference>
<reference evidence="1 2" key="1">
    <citation type="submission" date="2015-05" db="EMBL/GenBank/DDBJ databases">
        <title>Genome sequence of Mycobacterium haemophilum.</title>
        <authorList>
            <person name="Greninger A.L."/>
            <person name="Cunningham G."/>
            <person name="Miller S."/>
        </authorList>
    </citation>
    <scope>NUCLEOTIDE SEQUENCE [LARGE SCALE GENOMIC DNA]</scope>
    <source>
        <strain evidence="2">UC1</strain>
    </source>
</reference>
<name>A0A0I9TER4_9MYCO</name>
<gene>
    <name evidence="1" type="ORF">ABH38_17800</name>
</gene>
<comment type="caution">
    <text evidence="1">The sequence shown here is derived from an EMBL/GenBank/DDBJ whole genome shotgun (WGS) entry which is preliminary data.</text>
</comment>
<evidence type="ECO:0000313" key="1">
    <source>
        <dbReference type="EMBL" id="KLO34790.1"/>
    </source>
</evidence>
<organism evidence="1 2">
    <name type="scientific">Mycobacterium haemophilum</name>
    <dbReference type="NCBI Taxonomy" id="29311"/>
    <lineage>
        <taxon>Bacteria</taxon>
        <taxon>Bacillati</taxon>
        <taxon>Actinomycetota</taxon>
        <taxon>Actinomycetes</taxon>
        <taxon>Mycobacteriales</taxon>
        <taxon>Mycobacteriaceae</taxon>
        <taxon>Mycobacterium</taxon>
    </lineage>
</organism>
<protein>
    <submittedName>
        <fullName evidence="1">Uncharacterized protein</fullName>
    </submittedName>
</protein>